<protein>
    <recommendedName>
        <fullName evidence="4">EF-hand domain-containing protein</fullName>
    </recommendedName>
</protein>
<dbReference type="KEGG" id="lck:HN018_09790"/>
<feature type="chain" id="PRO_5027025185" description="EF-hand domain-containing protein" evidence="1">
    <location>
        <begin position="24"/>
        <end position="122"/>
    </location>
</feature>
<name>A0A6M8HPW6_9PROT</name>
<evidence type="ECO:0008006" key="4">
    <source>
        <dbReference type="Google" id="ProtNLM"/>
    </source>
</evidence>
<dbReference type="RefSeq" id="WP_171834027.1">
    <property type="nucleotide sequence ID" value="NZ_CP053708.1"/>
</dbReference>
<organism evidence="2 3">
    <name type="scientific">Lichenicola cladoniae</name>
    <dbReference type="NCBI Taxonomy" id="1484109"/>
    <lineage>
        <taxon>Bacteria</taxon>
        <taxon>Pseudomonadati</taxon>
        <taxon>Pseudomonadota</taxon>
        <taxon>Alphaproteobacteria</taxon>
        <taxon>Acetobacterales</taxon>
        <taxon>Acetobacteraceae</taxon>
        <taxon>Lichenicola</taxon>
    </lineage>
</organism>
<evidence type="ECO:0000313" key="3">
    <source>
        <dbReference type="Proteomes" id="UP000500767"/>
    </source>
</evidence>
<feature type="signal peptide" evidence="1">
    <location>
        <begin position="1"/>
        <end position="23"/>
    </location>
</feature>
<evidence type="ECO:0000256" key="1">
    <source>
        <dbReference type="SAM" id="SignalP"/>
    </source>
</evidence>
<dbReference type="Proteomes" id="UP000500767">
    <property type="component" value="Chromosome"/>
</dbReference>
<accession>A0A6M8HPW6</accession>
<sequence length="122" mass="13082">MRLFVNLSAVLICGGLAGFTALAQVVPSHASSMPAIAGASAIDRADGYVLQVSHGGSVETHFAAANITHDGHLTKAQAEQSSWIRVVKRFDEIDTDHKGWVSVEQIHAYNKGHRKHRADPAT</sequence>
<reference evidence="2 3" key="1">
    <citation type="journal article" date="2014" name="World J. Microbiol. Biotechnol.">
        <title>Biodiversity and physiological characteristics of Antarctic and Arctic lichens-associated bacteria.</title>
        <authorList>
            <person name="Lee Y.M."/>
            <person name="Kim E.H."/>
            <person name="Lee H.K."/>
            <person name="Hong S.G."/>
        </authorList>
    </citation>
    <scope>NUCLEOTIDE SEQUENCE [LARGE SCALE GENOMIC DNA]</scope>
    <source>
        <strain evidence="2 3">PAMC 26569</strain>
    </source>
</reference>
<gene>
    <name evidence="2" type="ORF">HN018_09790</name>
</gene>
<proteinExistence type="predicted"/>
<keyword evidence="3" id="KW-1185">Reference proteome</keyword>
<dbReference type="AlphaFoldDB" id="A0A6M8HPW6"/>
<keyword evidence="1" id="KW-0732">Signal</keyword>
<evidence type="ECO:0000313" key="2">
    <source>
        <dbReference type="EMBL" id="QKE90291.1"/>
    </source>
</evidence>
<dbReference type="EMBL" id="CP053708">
    <property type="protein sequence ID" value="QKE90291.1"/>
    <property type="molecule type" value="Genomic_DNA"/>
</dbReference>